<dbReference type="EMBL" id="JAFKOQ010000044">
    <property type="protein sequence ID" value="MBN8124549.1"/>
    <property type="molecule type" value="Genomic_DNA"/>
</dbReference>
<reference evidence="1" key="1">
    <citation type="submission" date="2021-03" db="EMBL/GenBank/DDBJ databases">
        <title>Study of the foodborne Vibrio vulnificus isolates from China.</title>
        <authorList>
            <person name="Zheng Z."/>
            <person name="Ye L."/>
        </authorList>
    </citation>
    <scope>NUCLEOTIDE SEQUENCE</scope>
    <source>
        <strain evidence="1">Vv1582</strain>
    </source>
</reference>
<name>A0AAW4HGT6_VIBVL</name>
<evidence type="ECO:0000313" key="1">
    <source>
        <dbReference type="EMBL" id="MBN8124549.1"/>
    </source>
</evidence>
<organism evidence="1 2">
    <name type="scientific">Vibrio vulnificus</name>
    <dbReference type="NCBI Taxonomy" id="672"/>
    <lineage>
        <taxon>Bacteria</taxon>
        <taxon>Pseudomonadati</taxon>
        <taxon>Pseudomonadota</taxon>
        <taxon>Gammaproteobacteria</taxon>
        <taxon>Vibrionales</taxon>
        <taxon>Vibrionaceae</taxon>
        <taxon>Vibrio</taxon>
    </lineage>
</organism>
<protein>
    <submittedName>
        <fullName evidence="1">DUF3265 domain-containing protein</fullName>
    </submittedName>
</protein>
<dbReference type="Proteomes" id="UP000664056">
    <property type="component" value="Unassembled WGS sequence"/>
</dbReference>
<sequence length="54" mass="6366">MFPEKRNPLKLKHNKAFKRDSCRVAFLVCREFCGESGLRKVDLCGIHPLTQRYK</sequence>
<accession>A0AAW4HGT6</accession>
<proteinExistence type="predicted"/>
<evidence type="ECO:0000313" key="2">
    <source>
        <dbReference type="Proteomes" id="UP000664056"/>
    </source>
</evidence>
<comment type="caution">
    <text evidence="1">The sequence shown here is derived from an EMBL/GenBank/DDBJ whole genome shotgun (WGS) entry which is preliminary data.</text>
</comment>
<dbReference type="AlphaFoldDB" id="A0AAW4HGT6"/>
<gene>
    <name evidence="1" type="ORF">J0J18_22820</name>
</gene>